<name>A0A376ABH9_9HYPH</name>
<dbReference type="AlphaFoldDB" id="A0A376ABH9"/>
<accession>A0A376ABH9</accession>
<dbReference type="Gene3D" id="2.40.128.50">
    <property type="match status" value="1"/>
</dbReference>
<proteinExistence type="predicted"/>
<dbReference type="Proteomes" id="UP000254764">
    <property type="component" value="Unassembled WGS sequence"/>
</dbReference>
<dbReference type="InterPro" id="IPR012856">
    <property type="entry name" value="DAP_B_dom"/>
</dbReference>
<feature type="domain" description="D-aminopeptidase" evidence="1">
    <location>
        <begin position="1"/>
        <end position="47"/>
    </location>
</feature>
<organism evidence="2 3">
    <name type="scientific">Ciceribacter selenitireducens ATCC BAA-1503</name>
    <dbReference type="NCBI Taxonomy" id="1336235"/>
    <lineage>
        <taxon>Bacteria</taxon>
        <taxon>Pseudomonadati</taxon>
        <taxon>Pseudomonadota</taxon>
        <taxon>Alphaproteobacteria</taxon>
        <taxon>Hyphomicrobiales</taxon>
        <taxon>Rhizobiaceae</taxon>
        <taxon>Ciceribacter</taxon>
    </lineage>
</organism>
<evidence type="ECO:0000259" key="1">
    <source>
        <dbReference type="Pfam" id="PF07930"/>
    </source>
</evidence>
<protein>
    <recommendedName>
        <fullName evidence="1">D-aminopeptidase domain-containing protein</fullName>
    </recommendedName>
</protein>
<dbReference type="Pfam" id="PF07930">
    <property type="entry name" value="DAP_B"/>
    <property type="match status" value="1"/>
</dbReference>
<keyword evidence="3" id="KW-1185">Reference proteome</keyword>
<gene>
    <name evidence="2" type="ORF">RHIZ70_863</name>
</gene>
<dbReference type="EMBL" id="UEYP01000018">
    <property type="protein sequence ID" value="SSC65155.1"/>
    <property type="molecule type" value="Genomic_DNA"/>
</dbReference>
<sequence>MAEDIRALPCRRSMDAPAPGEWTIQISRHGDGTISGLTIGCWLARNIA</sequence>
<dbReference type="InterPro" id="IPR027279">
    <property type="entry name" value="D_amino_pept/lipop_sf"/>
</dbReference>
<reference evidence="3" key="1">
    <citation type="submission" date="2018-07" db="EMBL/GenBank/DDBJ databases">
        <authorList>
            <person name="Peiro R."/>
            <person name="Begona"/>
            <person name="Cbmso G."/>
            <person name="Lopez M."/>
            <person name="Gonzalez S."/>
        </authorList>
    </citation>
    <scope>NUCLEOTIDE SEQUENCE [LARGE SCALE GENOMIC DNA]</scope>
</reference>
<evidence type="ECO:0000313" key="2">
    <source>
        <dbReference type="EMBL" id="SSC65155.1"/>
    </source>
</evidence>
<dbReference type="RefSeq" id="WP_115672283.1">
    <property type="nucleotide sequence ID" value="NZ_UEYP01000018.1"/>
</dbReference>
<dbReference type="GO" id="GO:0004177">
    <property type="term" value="F:aminopeptidase activity"/>
    <property type="evidence" value="ECO:0007669"/>
    <property type="project" value="InterPro"/>
</dbReference>
<evidence type="ECO:0000313" key="3">
    <source>
        <dbReference type="Proteomes" id="UP000254764"/>
    </source>
</evidence>
<dbReference type="SUPFAM" id="SSF50886">
    <property type="entry name" value="D-aminopeptidase, middle and C-terminal domains"/>
    <property type="match status" value="1"/>
</dbReference>
<dbReference type="OrthoDB" id="7791015at2"/>